<dbReference type="Proteomes" id="UP000824128">
    <property type="component" value="Unassembled WGS sequence"/>
</dbReference>
<comment type="caution">
    <text evidence="2">The sequence shown here is derived from an EMBL/GenBank/DDBJ whole genome shotgun (WGS) entry which is preliminary data.</text>
</comment>
<accession>A0A9D1N303</accession>
<dbReference type="EMBL" id="DVNZ01000034">
    <property type="protein sequence ID" value="HIU93721.1"/>
    <property type="molecule type" value="Genomic_DNA"/>
</dbReference>
<name>A0A9D1N303_9FIRM</name>
<sequence>MQRLFPGRVYGFLFWFSFLSPERKENKSKQNKRNRTEQREIARAGRVWYNREKRRKAARGKTGRWKGKRARER</sequence>
<reference evidence="2" key="2">
    <citation type="journal article" date="2021" name="PeerJ">
        <title>Extensive microbial diversity within the chicken gut microbiome revealed by metagenomics and culture.</title>
        <authorList>
            <person name="Gilroy R."/>
            <person name="Ravi A."/>
            <person name="Getino M."/>
            <person name="Pursley I."/>
            <person name="Horton D.L."/>
            <person name="Alikhan N.F."/>
            <person name="Baker D."/>
            <person name="Gharbi K."/>
            <person name="Hall N."/>
            <person name="Watson M."/>
            <person name="Adriaenssens E.M."/>
            <person name="Foster-Nyarko E."/>
            <person name="Jarju S."/>
            <person name="Secka A."/>
            <person name="Antonio M."/>
            <person name="Oren A."/>
            <person name="Chaudhuri R.R."/>
            <person name="La Ragione R."/>
            <person name="Hildebrand F."/>
            <person name="Pallen M.J."/>
        </authorList>
    </citation>
    <scope>NUCLEOTIDE SEQUENCE</scope>
    <source>
        <strain evidence="2">ChiGjej2B2-16831</strain>
    </source>
</reference>
<evidence type="ECO:0000313" key="2">
    <source>
        <dbReference type="EMBL" id="HIU93721.1"/>
    </source>
</evidence>
<evidence type="ECO:0000256" key="1">
    <source>
        <dbReference type="SAM" id="MobiDB-lite"/>
    </source>
</evidence>
<proteinExistence type="predicted"/>
<dbReference type="AlphaFoldDB" id="A0A9D1N303"/>
<gene>
    <name evidence="2" type="ORF">IAD24_01040</name>
</gene>
<reference evidence="2" key="1">
    <citation type="submission" date="2020-10" db="EMBL/GenBank/DDBJ databases">
        <authorList>
            <person name="Gilroy R."/>
        </authorList>
    </citation>
    <scope>NUCLEOTIDE SEQUENCE</scope>
    <source>
        <strain evidence="2">ChiGjej2B2-16831</strain>
    </source>
</reference>
<protein>
    <submittedName>
        <fullName evidence="2">Uncharacterized protein</fullName>
    </submittedName>
</protein>
<feature type="region of interest" description="Disordered" evidence="1">
    <location>
        <begin position="52"/>
        <end position="73"/>
    </location>
</feature>
<evidence type="ECO:0000313" key="3">
    <source>
        <dbReference type="Proteomes" id="UP000824128"/>
    </source>
</evidence>
<organism evidence="2 3">
    <name type="scientific">Candidatus Aphodomorpha intestinavium</name>
    <dbReference type="NCBI Taxonomy" id="2840672"/>
    <lineage>
        <taxon>Bacteria</taxon>
        <taxon>Bacillati</taxon>
        <taxon>Bacillota</taxon>
        <taxon>Clostridia</taxon>
        <taxon>Eubacteriales</taxon>
        <taxon>Candidatus Aphodomorpha</taxon>
    </lineage>
</organism>